<dbReference type="GO" id="GO:0004065">
    <property type="term" value="F:arylsulfatase activity"/>
    <property type="evidence" value="ECO:0007669"/>
    <property type="project" value="TreeGrafter"/>
</dbReference>
<dbReference type="Pfam" id="PF00884">
    <property type="entry name" value="Sulfatase"/>
    <property type="match status" value="1"/>
</dbReference>
<evidence type="ECO:0000256" key="2">
    <source>
        <dbReference type="ARBA" id="ARBA00022801"/>
    </source>
</evidence>
<proteinExistence type="inferred from homology"/>
<sequence length="198" mass="22439">MTAGALKEADRPNILWLSAEDISPHLGCYGDANAITPHLDKLATEGTRYTHAFTTAGVCAPCRSGIITGMYQTTLGTHHMRCKAVLPEHIKPFPMYLREAGYYCTNNSKTDYQFRHPKETWDFSGRKGHWRNRKKGQPFFAVFNFTGCHESGIASEAKYKSVTAGLKPSQRQDASKLTMPPYYPDTPIVREDWKRNYE</sequence>
<evidence type="ECO:0000313" key="4">
    <source>
        <dbReference type="EMBL" id="SVD84665.1"/>
    </source>
</evidence>
<dbReference type="SUPFAM" id="SSF53649">
    <property type="entry name" value="Alkaline phosphatase-like"/>
    <property type="match status" value="1"/>
</dbReference>
<dbReference type="InterPro" id="IPR000917">
    <property type="entry name" value="Sulfatase_N"/>
</dbReference>
<name>A0A382YP88_9ZZZZ</name>
<accession>A0A382YP88</accession>
<dbReference type="Gene3D" id="3.40.720.10">
    <property type="entry name" value="Alkaline Phosphatase, subunit A"/>
    <property type="match status" value="1"/>
</dbReference>
<gene>
    <name evidence="4" type="ORF">METZ01_LOCUS437519</name>
</gene>
<reference evidence="4" key="1">
    <citation type="submission" date="2018-05" db="EMBL/GenBank/DDBJ databases">
        <authorList>
            <person name="Lanie J.A."/>
            <person name="Ng W.-L."/>
            <person name="Kazmierczak K.M."/>
            <person name="Andrzejewski T.M."/>
            <person name="Davidsen T.M."/>
            <person name="Wayne K.J."/>
            <person name="Tettelin H."/>
            <person name="Glass J.I."/>
            <person name="Rusch D."/>
            <person name="Podicherti R."/>
            <person name="Tsui H.-C.T."/>
            <person name="Winkler M.E."/>
        </authorList>
    </citation>
    <scope>NUCLEOTIDE SEQUENCE</scope>
</reference>
<protein>
    <recommendedName>
        <fullName evidence="3">Sulfatase N-terminal domain-containing protein</fullName>
    </recommendedName>
</protein>
<comment type="similarity">
    <text evidence="1">Belongs to the sulfatase family.</text>
</comment>
<dbReference type="EMBL" id="UINC01177172">
    <property type="protein sequence ID" value="SVD84665.1"/>
    <property type="molecule type" value="Genomic_DNA"/>
</dbReference>
<evidence type="ECO:0000259" key="3">
    <source>
        <dbReference type="Pfam" id="PF00884"/>
    </source>
</evidence>
<organism evidence="4">
    <name type="scientific">marine metagenome</name>
    <dbReference type="NCBI Taxonomy" id="408172"/>
    <lineage>
        <taxon>unclassified sequences</taxon>
        <taxon>metagenomes</taxon>
        <taxon>ecological metagenomes</taxon>
    </lineage>
</organism>
<feature type="non-terminal residue" evidence="4">
    <location>
        <position position="198"/>
    </location>
</feature>
<feature type="domain" description="Sulfatase N-terminal" evidence="3">
    <location>
        <begin position="12"/>
        <end position="104"/>
    </location>
</feature>
<dbReference type="InterPro" id="IPR050738">
    <property type="entry name" value="Sulfatase"/>
</dbReference>
<dbReference type="AlphaFoldDB" id="A0A382YP88"/>
<keyword evidence="2" id="KW-0378">Hydrolase</keyword>
<dbReference type="PANTHER" id="PTHR42693:SF53">
    <property type="entry name" value="ENDO-4-O-SULFATASE"/>
    <property type="match status" value="1"/>
</dbReference>
<dbReference type="PANTHER" id="PTHR42693">
    <property type="entry name" value="ARYLSULFATASE FAMILY MEMBER"/>
    <property type="match status" value="1"/>
</dbReference>
<evidence type="ECO:0000256" key="1">
    <source>
        <dbReference type="ARBA" id="ARBA00008779"/>
    </source>
</evidence>
<dbReference type="InterPro" id="IPR017850">
    <property type="entry name" value="Alkaline_phosphatase_core_sf"/>
</dbReference>